<accession>A0A1B7MRE6</accession>
<proteinExistence type="predicted"/>
<feature type="signal peptide" evidence="1">
    <location>
        <begin position="1"/>
        <end position="25"/>
    </location>
</feature>
<reference evidence="2 3" key="1">
    <citation type="submission" date="2016-06" db="EMBL/GenBank/DDBJ databases">
        <title>Comparative genomics of the ectomycorrhizal sister species Rhizopogon vinicolor and Rhizopogon vesiculosus (Basidiomycota: Boletales) reveals a divergence of the mating type B locus.</title>
        <authorList>
            <consortium name="DOE Joint Genome Institute"/>
            <person name="Mujic A.B."/>
            <person name="Kuo A."/>
            <person name="Tritt A."/>
            <person name="Lipzen A."/>
            <person name="Chen C."/>
            <person name="Johnson J."/>
            <person name="Sharma A."/>
            <person name="Barry K."/>
            <person name="Grigoriev I.V."/>
            <person name="Spatafora J.W."/>
        </authorList>
    </citation>
    <scope>NUCLEOTIDE SEQUENCE [LARGE SCALE GENOMIC DNA]</scope>
    <source>
        <strain evidence="2 3">AM-OR11-026</strain>
    </source>
</reference>
<evidence type="ECO:0000313" key="3">
    <source>
        <dbReference type="Proteomes" id="UP000092154"/>
    </source>
</evidence>
<evidence type="ECO:0000256" key="1">
    <source>
        <dbReference type="SAM" id="SignalP"/>
    </source>
</evidence>
<keyword evidence="3" id="KW-1185">Reference proteome</keyword>
<feature type="chain" id="PRO_5008597562" evidence="1">
    <location>
        <begin position="26"/>
        <end position="57"/>
    </location>
</feature>
<sequence length="57" mass="6156">MAPKLPSLPVFAILLLACLSLLASASPSIQLPRDNDVIIDFRDDGDLPIDPTLCCNY</sequence>
<keyword evidence="1" id="KW-0732">Signal</keyword>
<protein>
    <submittedName>
        <fullName evidence="2">Uncharacterized protein</fullName>
    </submittedName>
</protein>
<dbReference type="InParanoid" id="A0A1B7MRE6"/>
<dbReference type="EMBL" id="KV448523">
    <property type="protein sequence ID" value="OAX35195.1"/>
    <property type="molecule type" value="Genomic_DNA"/>
</dbReference>
<name>A0A1B7MRE6_9AGAM</name>
<organism evidence="2 3">
    <name type="scientific">Rhizopogon vinicolor AM-OR11-026</name>
    <dbReference type="NCBI Taxonomy" id="1314800"/>
    <lineage>
        <taxon>Eukaryota</taxon>
        <taxon>Fungi</taxon>
        <taxon>Dikarya</taxon>
        <taxon>Basidiomycota</taxon>
        <taxon>Agaricomycotina</taxon>
        <taxon>Agaricomycetes</taxon>
        <taxon>Agaricomycetidae</taxon>
        <taxon>Boletales</taxon>
        <taxon>Suillineae</taxon>
        <taxon>Rhizopogonaceae</taxon>
        <taxon>Rhizopogon</taxon>
    </lineage>
</organism>
<dbReference type="Proteomes" id="UP000092154">
    <property type="component" value="Unassembled WGS sequence"/>
</dbReference>
<dbReference type="AlphaFoldDB" id="A0A1B7MRE6"/>
<gene>
    <name evidence="2" type="ORF">K503DRAFT_773739</name>
</gene>
<evidence type="ECO:0000313" key="2">
    <source>
        <dbReference type="EMBL" id="OAX35195.1"/>
    </source>
</evidence>
<dbReference type="PROSITE" id="PS51257">
    <property type="entry name" value="PROKAR_LIPOPROTEIN"/>
    <property type="match status" value="1"/>
</dbReference>